<name>A0ABW6VIF0_MICFU</name>
<gene>
    <name evidence="2" type="ORF">ACFY05_38345</name>
</gene>
<sequence length="228" mass="24040">MNDERAAFVKRAAAAAVMLVGGMALAFAAYGEGALNVLFLVVVPGLLVAVFVLPIRSAVRHRGLRRTGWWAAVLPGGALLLLAAFAPRLALLPVLAAALFLILGWPLTATAACVMAVAAVRSLRSSGPTAGRRTWARLSWTWLLGLLATFGYGLTRLDAEMVDVKDRVCRFDPSRPAGPRGGQSLLPLSDTSCGADTVPGFVNPLLAVLAALLLVCVAGYIRARRRAR</sequence>
<keyword evidence="1" id="KW-0812">Transmembrane</keyword>
<dbReference type="Proteomes" id="UP001602119">
    <property type="component" value="Unassembled WGS sequence"/>
</dbReference>
<keyword evidence="1" id="KW-0472">Membrane</keyword>
<keyword evidence="1" id="KW-1133">Transmembrane helix</keyword>
<reference evidence="2 3" key="1">
    <citation type="submission" date="2024-10" db="EMBL/GenBank/DDBJ databases">
        <title>The Natural Products Discovery Center: Release of the First 8490 Sequenced Strains for Exploring Actinobacteria Biosynthetic Diversity.</title>
        <authorList>
            <person name="Kalkreuter E."/>
            <person name="Kautsar S.A."/>
            <person name="Yang D."/>
            <person name="Bader C.D."/>
            <person name="Teijaro C.N."/>
            <person name="Fluegel L."/>
            <person name="Davis C.M."/>
            <person name="Simpson J.R."/>
            <person name="Lauterbach L."/>
            <person name="Steele A.D."/>
            <person name="Gui C."/>
            <person name="Meng S."/>
            <person name="Li G."/>
            <person name="Viehrig K."/>
            <person name="Ye F."/>
            <person name="Su P."/>
            <person name="Kiefer A.F."/>
            <person name="Nichols A."/>
            <person name="Cepeda A.J."/>
            <person name="Yan W."/>
            <person name="Fan B."/>
            <person name="Jiang Y."/>
            <person name="Adhikari A."/>
            <person name="Zheng C.-J."/>
            <person name="Schuster L."/>
            <person name="Cowan T.M."/>
            <person name="Smanski M.J."/>
            <person name="Chevrette M.G."/>
            <person name="De Carvalho L.P.S."/>
            <person name="Shen B."/>
        </authorList>
    </citation>
    <scope>NUCLEOTIDE SEQUENCE [LARGE SCALE GENOMIC DNA]</scope>
    <source>
        <strain evidence="2 3">NPDC001281</strain>
    </source>
</reference>
<proteinExistence type="predicted"/>
<evidence type="ECO:0000313" key="3">
    <source>
        <dbReference type="Proteomes" id="UP001602119"/>
    </source>
</evidence>
<feature type="transmembrane region" description="Helical" evidence="1">
    <location>
        <begin position="12"/>
        <end position="31"/>
    </location>
</feature>
<feature type="transmembrane region" description="Helical" evidence="1">
    <location>
        <begin position="37"/>
        <end position="55"/>
    </location>
</feature>
<organism evidence="2 3">
    <name type="scientific">Microtetraspora fusca</name>
    <dbReference type="NCBI Taxonomy" id="1997"/>
    <lineage>
        <taxon>Bacteria</taxon>
        <taxon>Bacillati</taxon>
        <taxon>Actinomycetota</taxon>
        <taxon>Actinomycetes</taxon>
        <taxon>Streptosporangiales</taxon>
        <taxon>Streptosporangiaceae</taxon>
        <taxon>Microtetraspora</taxon>
    </lineage>
</organism>
<evidence type="ECO:0000256" key="1">
    <source>
        <dbReference type="SAM" id="Phobius"/>
    </source>
</evidence>
<evidence type="ECO:0000313" key="2">
    <source>
        <dbReference type="EMBL" id="MFF4778701.1"/>
    </source>
</evidence>
<dbReference type="RefSeq" id="WP_387347294.1">
    <property type="nucleotide sequence ID" value="NZ_JBIAXI010000035.1"/>
</dbReference>
<feature type="transmembrane region" description="Helical" evidence="1">
    <location>
        <begin position="92"/>
        <end position="123"/>
    </location>
</feature>
<feature type="transmembrane region" description="Helical" evidence="1">
    <location>
        <begin position="67"/>
        <end position="86"/>
    </location>
</feature>
<feature type="transmembrane region" description="Helical" evidence="1">
    <location>
        <begin position="135"/>
        <end position="154"/>
    </location>
</feature>
<keyword evidence="3" id="KW-1185">Reference proteome</keyword>
<feature type="transmembrane region" description="Helical" evidence="1">
    <location>
        <begin position="201"/>
        <end position="221"/>
    </location>
</feature>
<protein>
    <submittedName>
        <fullName evidence="2">Uncharacterized protein</fullName>
    </submittedName>
</protein>
<accession>A0ABW6VIF0</accession>
<dbReference type="EMBL" id="JBIAXI010000035">
    <property type="protein sequence ID" value="MFF4778701.1"/>
    <property type="molecule type" value="Genomic_DNA"/>
</dbReference>
<comment type="caution">
    <text evidence="2">The sequence shown here is derived from an EMBL/GenBank/DDBJ whole genome shotgun (WGS) entry which is preliminary data.</text>
</comment>